<feature type="domain" description="Low-salt glycan biosynthesis hexosyltransferase Agl6 C-terminal transmembrane region" evidence="3">
    <location>
        <begin position="286"/>
        <end position="381"/>
    </location>
</feature>
<evidence type="ECO:0000256" key="1">
    <source>
        <dbReference type="SAM" id="Phobius"/>
    </source>
</evidence>
<evidence type="ECO:0000313" key="5">
    <source>
        <dbReference type="Proteomes" id="UP000063308"/>
    </source>
</evidence>
<evidence type="ECO:0000313" key="4">
    <source>
        <dbReference type="EMBL" id="BAR54402.1"/>
    </source>
</evidence>
<feature type="transmembrane region" description="Helical" evidence="1">
    <location>
        <begin position="265"/>
        <end position="287"/>
    </location>
</feature>
<name>A0A0E4BKD1_9BRAD</name>
<evidence type="ECO:0000259" key="3">
    <source>
        <dbReference type="Pfam" id="PF26629"/>
    </source>
</evidence>
<dbReference type="InterPro" id="IPR001173">
    <property type="entry name" value="Glyco_trans_2-like"/>
</dbReference>
<keyword evidence="1" id="KW-0472">Membrane</keyword>
<feature type="transmembrane region" description="Helical" evidence="1">
    <location>
        <begin position="360"/>
        <end position="380"/>
    </location>
</feature>
<dbReference type="Gene3D" id="3.90.550.10">
    <property type="entry name" value="Spore Coat Polysaccharide Biosynthesis Protein SpsA, Chain A"/>
    <property type="match status" value="1"/>
</dbReference>
<protein>
    <submittedName>
        <fullName evidence="4">Uncharacterized protein</fullName>
    </submittedName>
</protein>
<feature type="domain" description="Glycosyltransferase 2-like" evidence="2">
    <location>
        <begin position="7"/>
        <end position="166"/>
    </location>
</feature>
<dbReference type="EMBL" id="AP014685">
    <property type="protein sequence ID" value="BAR54402.1"/>
    <property type="molecule type" value="Genomic_DNA"/>
</dbReference>
<dbReference type="CDD" id="cd04179">
    <property type="entry name" value="DPM_DPG-synthase_like"/>
    <property type="match status" value="1"/>
</dbReference>
<dbReference type="Proteomes" id="UP000063308">
    <property type="component" value="Chromosome"/>
</dbReference>
<proteinExistence type="predicted"/>
<dbReference type="InterPro" id="IPR029044">
    <property type="entry name" value="Nucleotide-diphossugar_trans"/>
</dbReference>
<dbReference type="Pfam" id="PF00535">
    <property type="entry name" value="Glycos_transf_2"/>
    <property type="match status" value="1"/>
</dbReference>
<feature type="transmembrane region" description="Helical" evidence="1">
    <location>
        <begin position="317"/>
        <end position="340"/>
    </location>
</feature>
<dbReference type="InterPro" id="IPR058718">
    <property type="entry name" value="Agl6_TM_C"/>
</dbReference>
<organism evidence="4 5">
    <name type="scientific">Bradyrhizobium diazoefficiens</name>
    <dbReference type="NCBI Taxonomy" id="1355477"/>
    <lineage>
        <taxon>Bacteria</taxon>
        <taxon>Pseudomonadati</taxon>
        <taxon>Pseudomonadota</taxon>
        <taxon>Alphaproteobacteria</taxon>
        <taxon>Hyphomicrobiales</taxon>
        <taxon>Nitrobacteraceae</taxon>
        <taxon>Bradyrhizobium</taxon>
    </lineage>
</organism>
<keyword evidence="1" id="KW-1133">Transmembrane helix</keyword>
<feature type="transmembrane region" description="Helical" evidence="1">
    <location>
        <begin position="232"/>
        <end position="253"/>
    </location>
</feature>
<dbReference type="Pfam" id="PF26629">
    <property type="entry name" value="GT2_TM_C"/>
    <property type="match status" value="1"/>
</dbReference>
<dbReference type="AlphaFoldDB" id="A0A0E4BKD1"/>
<dbReference type="SUPFAM" id="SSF53448">
    <property type="entry name" value="Nucleotide-diphospho-sugar transferases"/>
    <property type="match status" value="1"/>
</dbReference>
<gene>
    <name evidence="4" type="ORF">NK6_1217</name>
</gene>
<sequence>MKDCELTILMPCLNEAVTLARCIKKAQAFLKGSNVAGEVLIADNGSTDGSQAIAMSLGARVVSAPVRGYGAALIEGIETARGRFVVMGDSDDSYDFSALEPFVAELRAGADLVMGNRFKGGIKPGAMPWLHRYVGNPVLTALGRWFFNSDCGDFHCGLRGFNRAAILRLDLQASGMEFASEMVVKATVHGLRVAEVPVTLWPDGRTRAPHLRSWRDGWRHLRFLLLFSPRSLFFLPGAMLAVIGLAGLVWLLPEARAIGGLRLDIHTLLYAALALVVGIQSMLFWLFAKIYGAREGIVQPDSRPFFQAIIRATRLEWMLIAAGILLLVGLALAVLAMGIWSQFGFGELNPELTMRLVIPSATAVLLAFNLAYSGFFVSILQIRSRRSGAEGEASKVTAGFVNRPRKVDAGAGARNIGSSAPSPTSSN</sequence>
<dbReference type="PANTHER" id="PTHR48090:SF7">
    <property type="entry name" value="RFBJ PROTEIN"/>
    <property type="match status" value="1"/>
</dbReference>
<dbReference type="PANTHER" id="PTHR48090">
    <property type="entry name" value="UNDECAPRENYL-PHOSPHATE 4-DEOXY-4-FORMAMIDO-L-ARABINOSE TRANSFERASE-RELATED"/>
    <property type="match status" value="1"/>
</dbReference>
<keyword evidence="1" id="KW-0812">Transmembrane</keyword>
<evidence type="ECO:0000259" key="2">
    <source>
        <dbReference type="Pfam" id="PF00535"/>
    </source>
</evidence>
<accession>A0A0E4BKD1</accession>
<reference evidence="4 5" key="1">
    <citation type="submission" date="2014-11" db="EMBL/GenBank/DDBJ databases">
        <title>Symbiosis island explosion on the genome of extra-slow-growing strains of soybean bradyrhizobia with massive insertion sequences.</title>
        <authorList>
            <person name="Iida T."/>
            <person name="Minamisawa K."/>
        </authorList>
    </citation>
    <scope>NUCLEOTIDE SEQUENCE [LARGE SCALE GENOMIC DNA]</scope>
    <source>
        <strain evidence="4 5">NK6</strain>
    </source>
</reference>
<dbReference type="InterPro" id="IPR050256">
    <property type="entry name" value="Glycosyltransferase_2"/>
</dbReference>